<dbReference type="InterPro" id="IPR036400">
    <property type="entry name" value="Cyt_B5-like_heme/steroid_sf"/>
</dbReference>
<dbReference type="KEGG" id="tca:103313875"/>
<organism evidence="9 10">
    <name type="scientific">Tribolium castaneum</name>
    <name type="common">Red flour beetle</name>
    <dbReference type="NCBI Taxonomy" id="7070"/>
    <lineage>
        <taxon>Eukaryota</taxon>
        <taxon>Metazoa</taxon>
        <taxon>Ecdysozoa</taxon>
        <taxon>Arthropoda</taxon>
        <taxon>Hexapoda</taxon>
        <taxon>Insecta</taxon>
        <taxon>Pterygota</taxon>
        <taxon>Neoptera</taxon>
        <taxon>Endopterygota</taxon>
        <taxon>Coleoptera</taxon>
        <taxon>Polyphaga</taxon>
        <taxon>Cucujiformia</taxon>
        <taxon>Tenebrionidae</taxon>
        <taxon>Tenebrionidae incertae sedis</taxon>
        <taxon>Tribolium</taxon>
    </lineage>
</organism>
<evidence type="ECO:0000313" key="10">
    <source>
        <dbReference type="Proteomes" id="UP000007266"/>
    </source>
</evidence>
<comment type="caution">
    <text evidence="6">Lacks conserved residue(s) required for the propagation of feature annotation.</text>
</comment>
<dbReference type="GO" id="GO:0005739">
    <property type="term" value="C:mitochondrion"/>
    <property type="evidence" value="ECO:0000318"/>
    <property type="project" value="GO_Central"/>
</dbReference>
<sequence>MPPRSEVIPVSTLKIKPPPNRSPAQNGALWLKDKEVTDGAEGLWRIHDDLYDFSDFIRSHPGGSEWLELTKGTDITEAYEVHHLSTAPEQILKKYLVRKAKTKRNSPFTFKDDGFYRTLKREVASIVKTLPKQPINNSATFTDFLLAGTFMFAVLANTYWNYYLAIVAGVFLGCLVIAAHNYFHKKDNFRMLYFNLSLMQTREWRISHVLSHHLHTNTIDDMEITMNEPLLPFLPHEKPPIIKYGYYLFFPIYWLMAWHANFLKRVYYIAKGDTHLIQWYDFVPYTLPLAMYLISGQSIFATLWMWTVIVAIGSFHFSAVGLNAAHHHPDIFHDGDAPRSDTDYDWGLSQLDAIMDRHEITGSHFLVLTNFGDHALHHMFPTLDHGTLELLYPTFRKVCQDFNVDLRMTSQLELIKGSFMQVMRTEPNPNPPDLLKKY</sequence>
<dbReference type="InterPro" id="IPR053100">
    <property type="entry name" value="Cytochrome_b5-related"/>
</dbReference>
<evidence type="ECO:0000313" key="9">
    <source>
        <dbReference type="EMBL" id="EFA08576.2"/>
    </source>
</evidence>
<dbReference type="PROSITE" id="PS50255">
    <property type="entry name" value="CYTOCHROME_B5_2"/>
    <property type="match status" value="1"/>
</dbReference>
<proteinExistence type="evidence at transcript level"/>
<evidence type="ECO:0000256" key="4">
    <source>
        <dbReference type="ARBA" id="ARBA00055674"/>
    </source>
</evidence>
<feature type="domain" description="Cytochrome b5 heme-binding" evidence="7">
    <location>
        <begin position="33"/>
        <end position="101"/>
    </location>
</feature>
<dbReference type="InParanoid" id="D6WVJ1"/>
<keyword evidence="3 6" id="KW-0408">Iron</keyword>
<dbReference type="FunFam" id="3.10.120.10:FF:000020">
    <property type="entry name" value="Cytochrome b5-related protein"/>
    <property type="match status" value="1"/>
</dbReference>
<accession>D6WVJ1</accession>
<comment type="similarity">
    <text evidence="6">Belongs to the cytochrome b5 family.</text>
</comment>
<evidence type="ECO:0000256" key="6">
    <source>
        <dbReference type="RuleBase" id="RU362121"/>
    </source>
</evidence>
<dbReference type="SMART" id="SM01117">
    <property type="entry name" value="Cyt-b5"/>
    <property type="match status" value="1"/>
</dbReference>
<evidence type="ECO:0000256" key="2">
    <source>
        <dbReference type="ARBA" id="ARBA00022723"/>
    </source>
</evidence>
<feature type="transmembrane region" description="Helical" evidence="6">
    <location>
        <begin position="162"/>
        <end position="183"/>
    </location>
</feature>
<reference evidence="9 10" key="2">
    <citation type="journal article" date="2010" name="Nucleic Acids Res.">
        <title>BeetleBase in 2010: revisions to provide comprehensive genomic information for Tribolium castaneum.</title>
        <authorList>
            <person name="Kim H.S."/>
            <person name="Murphy T."/>
            <person name="Xia J."/>
            <person name="Caragea D."/>
            <person name="Park Y."/>
            <person name="Beeman R.W."/>
            <person name="Lorenzen M.D."/>
            <person name="Butcher S."/>
            <person name="Manak J.R."/>
            <person name="Brown S.J."/>
        </authorList>
    </citation>
    <scope>GENOME REANNOTATION</scope>
    <source>
        <strain evidence="9 10">Georgia GA2</strain>
    </source>
</reference>
<dbReference type="GO" id="GO:0006629">
    <property type="term" value="P:lipid metabolic process"/>
    <property type="evidence" value="ECO:0007669"/>
    <property type="project" value="InterPro"/>
</dbReference>
<dbReference type="EMBL" id="KQ971357">
    <property type="protein sequence ID" value="EFA08576.2"/>
    <property type="molecule type" value="Genomic_DNA"/>
</dbReference>
<reference evidence="8" key="4">
    <citation type="journal article" date="2018" name="Genetics">
        <title>Variant Linkage Analysis Using de Novo Transcriptome Sequencing Identifies a Conserved Phosphine Resistance Gene in Insects.</title>
        <authorList>
            <person name="Schlipalius D.I."/>
            <person name="Tuck A.G."/>
            <person name="Jagadeesan R."/>
            <person name="Nguyen T."/>
            <person name="Kaur R."/>
            <person name="Subramanian S."/>
            <person name="Barrero R."/>
            <person name="Nayak M."/>
            <person name="Ebert P.R."/>
        </authorList>
    </citation>
    <scope>NUCLEOTIDE SEQUENCE</scope>
    <source>
        <strain evidence="8">QTC4</strain>
    </source>
</reference>
<dbReference type="eggNOG" id="KOG4232">
    <property type="taxonomic scope" value="Eukaryota"/>
</dbReference>
<feature type="transmembrane region" description="Helical" evidence="6">
    <location>
        <begin position="244"/>
        <end position="263"/>
    </location>
</feature>
<keyword evidence="10" id="KW-1185">Reference proteome</keyword>
<keyword evidence="2 6" id="KW-0479">Metal-binding</keyword>
<name>D6WVJ1_TRICA</name>
<dbReference type="GO" id="GO:0020037">
    <property type="term" value="F:heme binding"/>
    <property type="evidence" value="ECO:0007669"/>
    <property type="project" value="UniProtKB-UniRule"/>
</dbReference>
<gene>
    <name evidence="9" type="primary">AUGUSTUS-3.0.2_06231</name>
    <name evidence="8" type="synonym">Cyt-b5-r</name>
    <name evidence="9" type="ORF">TcasGA2_TC006231</name>
</gene>
<evidence type="ECO:0000259" key="7">
    <source>
        <dbReference type="PROSITE" id="PS50255"/>
    </source>
</evidence>
<keyword evidence="6" id="KW-0472">Membrane</keyword>
<evidence type="ECO:0000256" key="5">
    <source>
        <dbReference type="ARBA" id="ARBA00073492"/>
    </source>
</evidence>
<dbReference type="OrthoDB" id="260519at2759"/>
<dbReference type="PROSITE" id="PS00191">
    <property type="entry name" value="CYTOCHROME_B5_1"/>
    <property type="match status" value="1"/>
</dbReference>
<dbReference type="Proteomes" id="UP000007266">
    <property type="component" value="Linkage group 8"/>
</dbReference>
<dbReference type="InterPro" id="IPR001199">
    <property type="entry name" value="Cyt_B5-like_heme/steroid-bd"/>
</dbReference>
<dbReference type="EMBL" id="MG254894">
    <property type="protein sequence ID" value="AVN89737.1"/>
    <property type="molecule type" value="mRNA"/>
</dbReference>
<dbReference type="PANTHER" id="PTHR16740:SF1">
    <property type="entry name" value="CYTOCHROME B5-RELATED PROTEIN-RELATED"/>
    <property type="match status" value="1"/>
</dbReference>
<reference evidence="9" key="3">
    <citation type="submission" date="2014-11" db="EMBL/GenBank/DDBJ databases">
        <title>Tools and pipelines for BioNano data: molecule assembly pipeline and FASTA super scaffolding tool.</title>
        <authorList>
            <person name="Shelton J.M."/>
            <person name="Herndon N."/>
            <person name="Coleman C."/>
            <person name="Lu N."/>
            <person name="Brown S.J."/>
        </authorList>
    </citation>
    <scope>NUCLEOTIDE SEQUENCE</scope>
    <source>
        <strain evidence="9">Georgia GA2</strain>
    </source>
</reference>
<dbReference type="Pfam" id="PF00173">
    <property type="entry name" value="Cyt-b5"/>
    <property type="match status" value="1"/>
</dbReference>
<protein>
    <recommendedName>
        <fullName evidence="5">Cytochrome b5-related protein</fullName>
    </recommendedName>
</protein>
<keyword evidence="6" id="KW-0812">Transmembrane</keyword>
<dbReference type="InterPro" id="IPR018506">
    <property type="entry name" value="Cyt_B5_heme-BS"/>
</dbReference>
<keyword evidence="1 6" id="KW-0349">Heme</keyword>
<feature type="transmembrane region" description="Helical" evidence="6">
    <location>
        <begin position="289"/>
        <end position="312"/>
    </location>
</feature>
<evidence type="ECO:0000313" key="8">
    <source>
        <dbReference type="EMBL" id="AVN89737.1"/>
    </source>
</evidence>
<dbReference type="OMA" id="DITHRYP"/>
<dbReference type="Gene3D" id="3.10.120.10">
    <property type="entry name" value="Cytochrome b5-like heme/steroid binding domain"/>
    <property type="match status" value="1"/>
</dbReference>
<dbReference type="HOGENOM" id="CLU_627470_0_0_1"/>
<dbReference type="InterPro" id="IPR005804">
    <property type="entry name" value="FA_desaturase_dom"/>
</dbReference>
<dbReference type="GO" id="GO:0046872">
    <property type="term" value="F:metal ion binding"/>
    <property type="evidence" value="ECO:0007669"/>
    <property type="project" value="UniProtKB-UniRule"/>
</dbReference>
<dbReference type="Pfam" id="PF00487">
    <property type="entry name" value="FA_desaturase"/>
    <property type="match status" value="1"/>
</dbReference>
<dbReference type="FunCoup" id="D6WVJ1">
    <property type="interactions" value="491"/>
</dbReference>
<comment type="function">
    <text evidence="4">May play a role in muscle cell metabolism.</text>
</comment>
<reference evidence="9 10" key="1">
    <citation type="journal article" date="2008" name="Nature">
        <title>The genome of the model beetle and pest Tribolium castaneum.</title>
        <authorList>
            <consortium name="Tribolium Genome Sequencing Consortium"/>
            <person name="Richards S."/>
            <person name="Gibbs R.A."/>
            <person name="Weinstock G.M."/>
            <person name="Brown S.J."/>
            <person name="Denell R."/>
            <person name="Beeman R.W."/>
            <person name="Gibbs R."/>
            <person name="Beeman R.W."/>
            <person name="Brown S.J."/>
            <person name="Bucher G."/>
            <person name="Friedrich M."/>
            <person name="Grimmelikhuijzen C.J."/>
            <person name="Klingler M."/>
            <person name="Lorenzen M."/>
            <person name="Richards S."/>
            <person name="Roth S."/>
            <person name="Schroder R."/>
            <person name="Tautz D."/>
            <person name="Zdobnov E.M."/>
            <person name="Muzny D."/>
            <person name="Gibbs R.A."/>
            <person name="Weinstock G.M."/>
            <person name="Attaway T."/>
            <person name="Bell S."/>
            <person name="Buhay C.J."/>
            <person name="Chandrabose M.N."/>
            <person name="Chavez D."/>
            <person name="Clerk-Blankenburg K.P."/>
            <person name="Cree A."/>
            <person name="Dao M."/>
            <person name="Davis C."/>
            <person name="Chacko J."/>
            <person name="Dinh H."/>
            <person name="Dugan-Rocha S."/>
            <person name="Fowler G."/>
            <person name="Garner T.T."/>
            <person name="Garnes J."/>
            <person name="Gnirke A."/>
            <person name="Hawes A."/>
            <person name="Hernandez J."/>
            <person name="Hines S."/>
            <person name="Holder M."/>
            <person name="Hume J."/>
            <person name="Jhangiani S.N."/>
            <person name="Joshi V."/>
            <person name="Khan Z.M."/>
            <person name="Jackson L."/>
            <person name="Kovar C."/>
            <person name="Kowis A."/>
            <person name="Lee S."/>
            <person name="Lewis L.R."/>
            <person name="Margolis J."/>
            <person name="Morgan M."/>
            <person name="Nazareth L.V."/>
            <person name="Nguyen N."/>
            <person name="Okwuonu G."/>
            <person name="Parker D."/>
            <person name="Richards S."/>
            <person name="Ruiz S.J."/>
            <person name="Santibanez J."/>
            <person name="Savard J."/>
            <person name="Scherer S.E."/>
            <person name="Schneider B."/>
            <person name="Sodergren E."/>
            <person name="Tautz D."/>
            <person name="Vattahil S."/>
            <person name="Villasana D."/>
            <person name="White C.S."/>
            <person name="Wright R."/>
            <person name="Park Y."/>
            <person name="Beeman R.W."/>
            <person name="Lord J."/>
            <person name="Oppert B."/>
            <person name="Lorenzen M."/>
            <person name="Brown S."/>
            <person name="Wang L."/>
            <person name="Savard J."/>
            <person name="Tautz D."/>
            <person name="Richards S."/>
            <person name="Weinstock G."/>
            <person name="Gibbs R.A."/>
            <person name="Liu Y."/>
            <person name="Worley K."/>
            <person name="Weinstock G."/>
            <person name="Elsik C.G."/>
            <person name="Reese J.T."/>
            <person name="Elhaik E."/>
            <person name="Landan G."/>
            <person name="Graur D."/>
            <person name="Arensburger P."/>
            <person name="Atkinson P."/>
            <person name="Beeman R.W."/>
            <person name="Beidler J."/>
            <person name="Brown S.J."/>
            <person name="Demuth J.P."/>
            <person name="Drury D.W."/>
            <person name="Du Y.Z."/>
            <person name="Fujiwara H."/>
            <person name="Lorenzen M."/>
            <person name="Maselli V."/>
            <person name="Osanai M."/>
            <person name="Park Y."/>
            <person name="Robertson H.M."/>
            <person name="Tu Z."/>
            <person name="Wang J.J."/>
            <person name="Wang S."/>
            <person name="Richards S."/>
            <person name="Song H."/>
            <person name="Zhang L."/>
            <person name="Sodergren E."/>
            <person name="Werner D."/>
            <person name="Stanke M."/>
            <person name="Morgenstern B."/>
            <person name="Solovyev V."/>
            <person name="Kosarev P."/>
            <person name="Brown G."/>
            <person name="Chen H.C."/>
            <person name="Ermolaeva O."/>
            <person name="Hlavina W."/>
            <person name="Kapustin Y."/>
            <person name="Kiryutin B."/>
            <person name="Kitts P."/>
            <person name="Maglott D."/>
            <person name="Pruitt K."/>
            <person name="Sapojnikov V."/>
            <person name="Souvorov A."/>
            <person name="Mackey A.J."/>
            <person name="Waterhouse R.M."/>
            <person name="Wyder S."/>
            <person name="Zdobnov E.M."/>
            <person name="Zdobnov E.M."/>
            <person name="Wyder S."/>
            <person name="Kriventseva E.V."/>
            <person name="Kadowaki T."/>
            <person name="Bork P."/>
            <person name="Aranda M."/>
            <person name="Bao R."/>
            <person name="Beermann A."/>
            <person name="Berns N."/>
            <person name="Bolognesi R."/>
            <person name="Bonneton F."/>
            <person name="Bopp D."/>
            <person name="Brown S.J."/>
            <person name="Bucher G."/>
            <person name="Butts T."/>
            <person name="Chaumot A."/>
            <person name="Denell R.E."/>
            <person name="Ferrier D.E."/>
            <person name="Friedrich M."/>
            <person name="Gordon C.M."/>
            <person name="Jindra M."/>
            <person name="Klingler M."/>
            <person name="Lan Q."/>
            <person name="Lattorff H.M."/>
            <person name="Laudet V."/>
            <person name="von Levetsow C."/>
            <person name="Liu Z."/>
            <person name="Lutz R."/>
            <person name="Lynch J.A."/>
            <person name="da Fonseca R.N."/>
            <person name="Posnien N."/>
            <person name="Reuter R."/>
            <person name="Roth S."/>
            <person name="Savard J."/>
            <person name="Schinko J.B."/>
            <person name="Schmitt C."/>
            <person name="Schoppmeier M."/>
            <person name="Schroder R."/>
            <person name="Shippy T.D."/>
            <person name="Simonnet F."/>
            <person name="Marques-Souza H."/>
            <person name="Tautz D."/>
            <person name="Tomoyasu Y."/>
            <person name="Trauner J."/>
            <person name="Van der Zee M."/>
            <person name="Vervoort M."/>
            <person name="Wittkopp N."/>
            <person name="Wimmer E.A."/>
            <person name="Yang X."/>
            <person name="Jones A.K."/>
            <person name="Sattelle D.B."/>
            <person name="Ebert P.R."/>
            <person name="Nelson D."/>
            <person name="Scott J.G."/>
            <person name="Beeman R.W."/>
            <person name="Muthukrishnan S."/>
            <person name="Kramer K.J."/>
            <person name="Arakane Y."/>
            <person name="Beeman R.W."/>
            <person name="Zhu Q."/>
            <person name="Hogenkamp D."/>
            <person name="Dixit R."/>
            <person name="Oppert B."/>
            <person name="Jiang H."/>
            <person name="Zou Z."/>
            <person name="Marshall J."/>
            <person name="Elpidina E."/>
            <person name="Vinokurov K."/>
            <person name="Oppert C."/>
            <person name="Zou Z."/>
            <person name="Evans J."/>
            <person name="Lu Z."/>
            <person name="Zhao P."/>
            <person name="Sumathipala N."/>
            <person name="Altincicek B."/>
            <person name="Vilcinskas A."/>
            <person name="Williams M."/>
            <person name="Hultmark D."/>
            <person name="Hetru C."/>
            <person name="Jiang H."/>
            <person name="Grimmelikhuijzen C.J."/>
            <person name="Hauser F."/>
            <person name="Cazzamali G."/>
            <person name="Williamson M."/>
            <person name="Park Y."/>
            <person name="Li B."/>
            <person name="Tanaka Y."/>
            <person name="Predel R."/>
            <person name="Neupert S."/>
            <person name="Schachtner J."/>
            <person name="Verleyen P."/>
            <person name="Raible F."/>
            <person name="Bork P."/>
            <person name="Friedrich M."/>
            <person name="Walden K.K."/>
            <person name="Robertson H.M."/>
            <person name="Angeli S."/>
            <person name="Foret S."/>
            <person name="Bucher G."/>
            <person name="Schuetz S."/>
            <person name="Maleszka R."/>
            <person name="Wimmer E.A."/>
            <person name="Beeman R.W."/>
            <person name="Lorenzen M."/>
            <person name="Tomoyasu Y."/>
            <person name="Miller S.C."/>
            <person name="Grossmann D."/>
            <person name="Bucher G."/>
        </authorList>
    </citation>
    <scope>NUCLEOTIDE SEQUENCE [LARGE SCALE GENOMIC DNA]</scope>
    <source>
        <strain evidence="9 10">Georgia GA2</strain>
    </source>
</reference>
<feature type="transmembrane region" description="Helical" evidence="6">
    <location>
        <begin position="138"/>
        <end position="156"/>
    </location>
</feature>
<dbReference type="GeneID" id="103313875"/>
<dbReference type="AlphaFoldDB" id="D6WVJ1"/>
<evidence type="ECO:0000256" key="3">
    <source>
        <dbReference type="ARBA" id="ARBA00023004"/>
    </source>
</evidence>
<evidence type="ECO:0000256" key="1">
    <source>
        <dbReference type="ARBA" id="ARBA00022617"/>
    </source>
</evidence>
<dbReference type="STRING" id="7070.D6WVJ1"/>
<dbReference type="PANTHER" id="PTHR16740">
    <property type="entry name" value="CYTOCHROME B5-RELATED PROTEIN-RELATED"/>
    <property type="match status" value="1"/>
</dbReference>
<dbReference type="SUPFAM" id="SSF55856">
    <property type="entry name" value="Cytochrome b5-like heme/steroid binding domain"/>
    <property type="match status" value="1"/>
</dbReference>
<keyword evidence="6" id="KW-1133">Transmembrane helix</keyword>